<keyword evidence="7" id="KW-0274">FAD</keyword>
<dbReference type="EC" id="1.14.13.196" evidence="5"/>
<dbReference type="AlphaFoldDB" id="A0A6S6V6K2"/>
<keyword evidence="9" id="KW-0560">Oxidoreductase</keyword>
<reference evidence="12" key="1">
    <citation type="submission" date="2021-02" db="EMBL/GenBank/DDBJ databases">
        <authorList>
            <person name="Syme A R."/>
            <person name="Syme A R."/>
            <person name="Moolhuijzen P."/>
        </authorList>
    </citation>
    <scope>NUCLEOTIDE SEQUENCE</scope>
    <source>
        <strain evidence="12">W1-1</strain>
    </source>
</reference>
<sequence>MLPGSPVETIRHINGYSESACTYIPVVIIGAGAGGIATGCQLKEKLGFDQFRIFDRHGGIGGTWWINRYPGVGCDISAVLYSFSFAPNPNWSSFFPPGEEIQQYFSDVCTKYEIGDKFQFNVEVDECRWLDEEQLWEIKISHLVPGIGDKSARHRQKLWEEHGERAIIVHRETIRTKVICSAVGGMGEPQIWPEHIPGIERFQGPIFHSARWEEHDMKDKNIIVLGTGCSAAQLVPKLTQAPYHAKSVTQLMRSPPWVVPETVPARENVKLNNHLLKAARNVPFFLWLLRQAVAAGNEYDFRLFGSNTWAQKERLRTESHLRDAIKKSTPEKYHDMLTPKYSVGCKRRVFGGNWFEGLRDPKINLTTQPLTEVRERTVVIGPGRTYPDPADRSSAAPSDRQELSADMIITANGFRVLHWAHPLRIYGRHGHNLIDVMNARGGPQAYQGTAMDGFPNLFITIGPNTANGHTSILIAIENQVQYSLKFISQILAGDATLVEVKKSAEMAYTQRIQAALKDMIWTRGGCTSFYFMENGWNPTVYPWSQMHFTYRCMFPVWSDWDISYTTKGLWKRRVGGVAKLVVLTALMVAAVNVVTKPQVWNVQHGIMLAQSGLRSILQRGIGALGMVQAQLN</sequence>
<evidence type="ECO:0000256" key="10">
    <source>
        <dbReference type="ARBA" id="ARBA00047598"/>
    </source>
</evidence>
<evidence type="ECO:0000256" key="3">
    <source>
        <dbReference type="ARBA" id="ARBA00007588"/>
    </source>
</evidence>
<evidence type="ECO:0000256" key="11">
    <source>
        <dbReference type="ARBA" id="ARBA00049248"/>
    </source>
</evidence>
<protein>
    <recommendedName>
        <fullName evidence="5">L-ornithine N(5)-monooxygenase [NAD(P)H]</fullName>
        <ecNumber evidence="5">1.14.13.196</ecNumber>
    </recommendedName>
</protein>
<dbReference type="InterPro" id="IPR051209">
    <property type="entry name" value="FAD-bind_Monooxygenase_sf"/>
</dbReference>
<keyword evidence="6" id="KW-0285">Flavoprotein</keyword>
<dbReference type="InterPro" id="IPR036188">
    <property type="entry name" value="FAD/NAD-bd_sf"/>
</dbReference>
<evidence type="ECO:0000256" key="4">
    <source>
        <dbReference type="ARBA" id="ARBA00010139"/>
    </source>
</evidence>
<dbReference type="PANTHER" id="PTHR42877:SF10">
    <property type="entry name" value="L-ORNITHINE N(5)-OXYGENASE"/>
    <property type="match status" value="1"/>
</dbReference>
<dbReference type="Gene3D" id="3.50.50.60">
    <property type="entry name" value="FAD/NAD(P)-binding domain"/>
    <property type="match status" value="3"/>
</dbReference>
<evidence type="ECO:0000256" key="9">
    <source>
        <dbReference type="ARBA" id="ARBA00023002"/>
    </source>
</evidence>
<dbReference type="Pfam" id="PF13450">
    <property type="entry name" value="NAD_binding_8"/>
    <property type="match status" value="1"/>
</dbReference>
<accession>A0A6S6V6K2</accession>
<comment type="catalytic activity">
    <reaction evidence="11">
        <text>L-ornithine + NADH + O2 = N(5)-hydroxy-L-ornithine + NAD(+) + H2O</text>
        <dbReference type="Rhea" id="RHEA:41512"/>
        <dbReference type="ChEBI" id="CHEBI:15377"/>
        <dbReference type="ChEBI" id="CHEBI:15379"/>
        <dbReference type="ChEBI" id="CHEBI:46911"/>
        <dbReference type="ChEBI" id="CHEBI:57540"/>
        <dbReference type="ChEBI" id="CHEBI:57945"/>
        <dbReference type="ChEBI" id="CHEBI:78275"/>
        <dbReference type="EC" id="1.14.13.196"/>
    </reaction>
</comment>
<name>A0A6S6V6K2_9PLEO</name>
<dbReference type="InterPro" id="IPR025700">
    <property type="entry name" value="Lys/Orn_oxygenase"/>
</dbReference>
<evidence type="ECO:0000256" key="2">
    <source>
        <dbReference type="ARBA" id="ARBA00004924"/>
    </source>
</evidence>
<dbReference type="Proteomes" id="UP000472372">
    <property type="component" value="Chromosome 1"/>
</dbReference>
<comment type="pathway">
    <text evidence="2">Siderophore biosynthesis.</text>
</comment>
<evidence type="ECO:0000313" key="12">
    <source>
        <dbReference type="EMBL" id="CAE6998707.1"/>
    </source>
</evidence>
<organism evidence="12 13">
    <name type="scientific">Pyrenophora teres f. teres</name>
    <dbReference type="NCBI Taxonomy" id="97479"/>
    <lineage>
        <taxon>Eukaryota</taxon>
        <taxon>Fungi</taxon>
        <taxon>Dikarya</taxon>
        <taxon>Ascomycota</taxon>
        <taxon>Pezizomycotina</taxon>
        <taxon>Dothideomycetes</taxon>
        <taxon>Pleosporomycetidae</taxon>
        <taxon>Pleosporales</taxon>
        <taxon>Pleosporineae</taxon>
        <taxon>Pleosporaceae</taxon>
        <taxon>Pyrenophora</taxon>
    </lineage>
</organism>
<dbReference type="Pfam" id="PF13434">
    <property type="entry name" value="Lys_Orn_oxgnase"/>
    <property type="match status" value="1"/>
</dbReference>
<comment type="similarity">
    <text evidence="3">Belongs to the lysine N(6)-hydroxylase/L-ornithine N(5)-oxygenase family.</text>
</comment>
<evidence type="ECO:0000256" key="1">
    <source>
        <dbReference type="ARBA" id="ARBA00001974"/>
    </source>
</evidence>
<evidence type="ECO:0000256" key="5">
    <source>
        <dbReference type="ARBA" id="ARBA00012881"/>
    </source>
</evidence>
<evidence type="ECO:0000256" key="7">
    <source>
        <dbReference type="ARBA" id="ARBA00022827"/>
    </source>
</evidence>
<comment type="similarity">
    <text evidence="4">Belongs to the FAD-binding monooxygenase family.</text>
</comment>
<dbReference type="EMBL" id="HG992977">
    <property type="protein sequence ID" value="CAE6998707.1"/>
    <property type="molecule type" value="Genomic_DNA"/>
</dbReference>
<comment type="cofactor">
    <cofactor evidence="1">
        <name>FAD</name>
        <dbReference type="ChEBI" id="CHEBI:57692"/>
    </cofactor>
</comment>
<dbReference type="PANTHER" id="PTHR42877">
    <property type="entry name" value="L-ORNITHINE N(5)-MONOOXYGENASE-RELATED"/>
    <property type="match status" value="1"/>
</dbReference>
<keyword evidence="8" id="KW-0521">NADP</keyword>
<dbReference type="GO" id="GO:0016491">
    <property type="term" value="F:oxidoreductase activity"/>
    <property type="evidence" value="ECO:0007669"/>
    <property type="project" value="UniProtKB-KW"/>
</dbReference>
<comment type="catalytic activity">
    <reaction evidence="10">
        <text>L-ornithine + NADPH + O2 = N(5)-hydroxy-L-ornithine + NADP(+) + H2O</text>
        <dbReference type="Rhea" id="RHEA:41508"/>
        <dbReference type="ChEBI" id="CHEBI:15377"/>
        <dbReference type="ChEBI" id="CHEBI:15379"/>
        <dbReference type="ChEBI" id="CHEBI:46911"/>
        <dbReference type="ChEBI" id="CHEBI:57783"/>
        <dbReference type="ChEBI" id="CHEBI:58349"/>
        <dbReference type="ChEBI" id="CHEBI:78275"/>
        <dbReference type="EC" id="1.14.13.196"/>
    </reaction>
</comment>
<evidence type="ECO:0000313" key="13">
    <source>
        <dbReference type="Proteomes" id="UP000472372"/>
    </source>
</evidence>
<evidence type="ECO:0000256" key="8">
    <source>
        <dbReference type="ARBA" id="ARBA00022857"/>
    </source>
</evidence>
<gene>
    <name evidence="12" type="ORF">PTTW11_00768</name>
</gene>
<dbReference type="SUPFAM" id="SSF51905">
    <property type="entry name" value="FAD/NAD(P)-binding domain"/>
    <property type="match status" value="2"/>
</dbReference>
<evidence type="ECO:0000256" key="6">
    <source>
        <dbReference type="ARBA" id="ARBA00022630"/>
    </source>
</evidence>
<proteinExistence type="inferred from homology"/>